<sequence length="245" mass="25761">MRSLLASTLLALACGASAQAADLGVPRSPVAAAVVAPSFSWTGFYVGIDAGFWHGRNGYRFTNVASTTFGNDSEAKIGGHVGYRHQFANNFVIGAEADLSWLMGRRRDYPGAGAPFFLSSRFRYDSSVRAIGGYAFDRALAYVTAGVTFANDSGCGSVAAGGACFPNTTYGGTRTGLTVGAGLAYAVTPNISVRTEYLYGAYGVRVQPAIGFAGTDIRHRLDTHTVRLGVSYTFNTAPSAVVARY</sequence>
<feature type="chain" id="PRO_5015736131" evidence="6">
    <location>
        <begin position="21"/>
        <end position="245"/>
    </location>
</feature>
<keyword evidence="9" id="KW-1185">Reference proteome</keyword>
<evidence type="ECO:0000256" key="6">
    <source>
        <dbReference type="SAM" id="SignalP"/>
    </source>
</evidence>
<evidence type="ECO:0000256" key="1">
    <source>
        <dbReference type="ARBA" id="ARBA00004442"/>
    </source>
</evidence>
<evidence type="ECO:0000313" key="9">
    <source>
        <dbReference type="Proteomes" id="UP000241808"/>
    </source>
</evidence>
<evidence type="ECO:0000256" key="3">
    <source>
        <dbReference type="ARBA" id="ARBA00023136"/>
    </source>
</evidence>
<dbReference type="RefSeq" id="WP_108174102.1">
    <property type="nucleotide sequence ID" value="NZ_PZZL01000001.1"/>
</dbReference>
<organism evidence="8 9">
    <name type="scientific">Phreatobacter oligotrophus</name>
    <dbReference type="NCBI Taxonomy" id="1122261"/>
    <lineage>
        <taxon>Bacteria</taxon>
        <taxon>Pseudomonadati</taxon>
        <taxon>Pseudomonadota</taxon>
        <taxon>Alphaproteobacteria</taxon>
        <taxon>Hyphomicrobiales</taxon>
        <taxon>Phreatobacteraceae</taxon>
        <taxon>Phreatobacter</taxon>
    </lineage>
</organism>
<dbReference type="InterPro" id="IPR051692">
    <property type="entry name" value="OMP-like"/>
</dbReference>
<keyword evidence="3" id="KW-0472">Membrane</keyword>
<dbReference type="GO" id="GO:0009279">
    <property type="term" value="C:cell outer membrane"/>
    <property type="evidence" value="ECO:0007669"/>
    <property type="project" value="UniProtKB-SubCell"/>
</dbReference>
<accession>A0A2T4ZI42</accession>
<keyword evidence="2 6" id="KW-0732">Signal</keyword>
<dbReference type="Proteomes" id="UP000241808">
    <property type="component" value="Unassembled WGS sequence"/>
</dbReference>
<protein>
    <submittedName>
        <fullName evidence="8">Outer membrane immunogenic protein</fullName>
    </submittedName>
</protein>
<dbReference type="OrthoDB" id="268975at2"/>
<comment type="caution">
    <text evidence="8">The sequence shown here is derived from an EMBL/GenBank/DDBJ whole genome shotgun (WGS) entry which is preliminary data.</text>
</comment>
<evidence type="ECO:0000313" key="8">
    <source>
        <dbReference type="EMBL" id="PTM61645.1"/>
    </source>
</evidence>
<reference evidence="8 9" key="1">
    <citation type="submission" date="2018-04" db="EMBL/GenBank/DDBJ databases">
        <title>Genomic Encyclopedia of Archaeal and Bacterial Type Strains, Phase II (KMG-II): from individual species to whole genera.</title>
        <authorList>
            <person name="Goeker M."/>
        </authorList>
    </citation>
    <scope>NUCLEOTIDE SEQUENCE [LARGE SCALE GENOMIC DNA]</scope>
    <source>
        <strain evidence="8 9">DSM 25521</strain>
    </source>
</reference>
<dbReference type="SUPFAM" id="SSF56925">
    <property type="entry name" value="OMPA-like"/>
    <property type="match status" value="1"/>
</dbReference>
<dbReference type="AlphaFoldDB" id="A0A2T4ZI42"/>
<dbReference type="EMBL" id="PZZL01000001">
    <property type="protein sequence ID" value="PTM61645.1"/>
    <property type="molecule type" value="Genomic_DNA"/>
</dbReference>
<comment type="similarity">
    <text evidence="5">Belongs to the Omp25/RopB family.</text>
</comment>
<gene>
    <name evidence="8" type="ORF">C8P69_101315</name>
</gene>
<proteinExistence type="inferred from homology"/>
<name>A0A2T4ZI42_9HYPH</name>
<dbReference type="Gene3D" id="2.40.160.20">
    <property type="match status" value="1"/>
</dbReference>
<comment type="subcellular location">
    <subcellularLocation>
        <location evidence="1">Cell outer membrane</location>
    </subcellularLocation>
</comment>
<evidence type="ECO:0000256" key="2">
    <source>
        <dbReference type="ARBA" id="ARBA00022729"/>
    </source>
</evidence>
<dbReference type="PANTHER" id="PTHR34001">
    <property type="entry name" value="BLL7405 PROTEIN"/>
    <property type="match status" value="1"/>
</dbReference>
<evidence type="ECO:0000256" key="4">
    <source>
        <dbReference type="ARBA" id="ARBA00023237"/>
    </source>
</evidence>
<evidence type="ECO:0000259" key="7">
    <source>
        <dbReference type="Pfam" id="PF13505"/>
    </source>
</evidence>
<dbReference type="Pfam" id="PF13505">
    <property type="entry name" value="OMP_b-brl"/>
    <property type="match status" value="1"/>
</dbReference>
<dbReference type="InterPro" id="IPR027385">
    <property type="entry name" value="Beta-barrel_OMP"/>
</dbReference>
<feature type="signal peptide" evidence="6">
    <location>
        <begin position="1"/>
        <end position="20"/>
    </location>
</feature>
<feature type="domain" description="Outer membrane protein beta-barrel" evidence="7">
    <location>
        <begin position="9"/>
        <end position="234"/>
    </location>
</feature>
<evidence type="ECO:0000256" key="5">
    <source>
        <dbReference type="ARBA" id="ARBA00038306"/>
    </source>
</evidence>
<dbReference type="PANTHER" id="PTHR34001:SF3">
    <property type="entry name" value="BLL7405 PROTEIN"/>
    <property type="match status" value="1"/>
</dbReference>
<keyword evidence="4" id="KW-0998">Cell outer membrane</keyword>
<dbReference type="InterPro" id="IPR011250">
    <property type="entry name" value="OMP/PagP_B-barrel"/>
</dbReference>